<keyword evidence="1" id="KW-0732">Signal</keyword>
<organism evidence="2">
    <name type="scientific">Singulisphaera sp. Ch08</name>
    <dbReference type="NCBI Taxonomy" id="3120278"/>
    <lineage>
        <taxon>Bacteria</taxon>
        <taxon>Pseudomonadati</taxon>
        <taxon>Planctomycetota</taxon>
        <taxon>Planctomycetia</taxon>
        <taxon>Isosphaerales</taxon>
        <taxon>Isosphaeraceae</taxon>
        <taxon>Singulisphaera</taxon>
    </lineage>
</organism>
<dbReference type="RefSeq" id="WP_406697462.1">
    <property type="nucleotide sequence ID" value="NZ_CP155447.1"/>
</dbReference>
<feature type="chain" id="PRO_5043918839" description="Exosortase-associated EpsI family protein" evidence="1">
    <location>
        <begin position="22"/>
        <end position="211"/>
    </location>
</feature>
<reference evidence="2" key="1">
    <citation type="submission" date="2024-05" db="EMBL/GenBank/DDBJ databases">
        <title>Planctomycetes of the genus Singulisphaera possess chitinolytic capabilities.</title>
        <authorList>
            <person name="Ivanova A."/>
        </authorList>
    </citation>
    <scope>NUCLEOTIDE SEQUENCE</scope>
    <source>
        <strain evidence="2">Ch08T</strain>
    </source>
</reference>
<dbReference type="EMBL" id="CP155447">
    <property type="protein sequence ID" value="XBH04671.1"/>
    <property type="molecule type" value="Genomic_DNA"/>
</dbReference>
<protein>
    <recommendedName>
        <fullName evidence="3">Exosortase-associated EpsI family protein</fullName>
    </recommendedName>
</protein>
<proteinExistence type="predicted"/>
<accession>A0AAU7CHF7</accession>
<evidence type="ECO:0000256" key="1">
    <source>
        <dbReference type="SAM" id="SignalP"/>
    </source>
</evidence>
<dbReference type="AlphaFoldDB" id="A0AAU7CHF7"/>
<evidence type="ECO:0000313" key="2">
    <source>
        <dbReference type="EMBL" id="XBH04671.1"/>
    </source>
</evidence>
<name>A0AAU7CHF7_9BACT</name>
<feature type="signal peptide" evidence="1">
    <location>
        <begin position="1"/>
        <end position="21"/>
    </location>
</feature>
<sequence length="211" mass="23719">MGKLTKVVSGLTLLVPLAAVAEEPRTFPPLKPIRVGPFELRASTTKRGLAMLSTAPLPPQVYTIPGRIDSSVVETMVIKDDAPGYRGTVVYPRKGVEGDEARAQDDFVSRFPKLDPCPPARMSHFDWLPHYDDHPVRNAGWIAVVHRVERDHDGVWKVTVRFSPNIYSWSLQSKIWDYVEEIYRLEGDSIRQIASDAETPKPKAQVFPAIF</sequence>
<gene>
    <name evidence="2" type="ORF">V5E97_01260</name>
</gene>
<evidence type="ECO:0008006" key="3">
    <source>
        <dbReference type="Google" id="ProtNLM"/>
    </source>
</evidence>